<feature type="chain" id="PRO_5020267812" description="Glycine zipper domain-containing protein" evidence="1">
    <location>
        <begin position="23"/>
        <end position="99"/>
    </location>
</feature>
<evidence type="ECO:0000313" key="3">
    <source>
        <dbReference type="EMBL" id="RXZ66129.1"/>
    </source>
</evidence>
<gene>
    <name evidence="3" type="ORF">ETX26_05305</name>
</gene>
<dbReference type="RefSeq" id="WP_129523603.1">
    <property type="nucleotide sequence ID" value="NZ_SDPV01000001.1"/>
</dbReference>
<protein>
    <recommendedName>
        <fullName evidence="2">Glycine zipper domain-containing protein</fullName>
    </recommendedName>
</protein>
<evidence type="ECO:0000313" key="4">
    <source>
        <dbReference type="Proteomes" id="UP000293623"/>
    </source>
</evidence>
<dbReference type="Pfam" id="PF13488">
    <property type="entry name" value="Gly-zipper_Omp"/>
    <property type="match status" value="1"/>
</dbReference>
<dbReference type="EMBL" id="SDPV01000001">
    <property type="protein sequence ID" value="RXZ66129.1"/>
    <property type="molecule type" value="Genomic_DNA"/>
</dbReference>
<comment type="caution">
    <text evidence="3">The sequence shown here is derived from an EMBL/GenBank/DDBJ whole genome shotgun (WGS) entry which is preliminary data.</text>
</comment>
<reference evidence="3 4" key="1">
    <citation type="submission" date="2019-01" db="EMBL/GenBank/DDBJ databases">
        <title>Altererythrobacter rhizovicinus sp. nov., isolated from the rhizosphere soil of Haloxylon ammodendron.</title>
        <authorList>
            <person name="Li H.-P."/>
            <person name="Gou J.-Y."/>
            <person name="Yao D."/>
            <person name="Han Q.-Q."/>
            <person name="Shao K.-Z."/>
            <person name="Zhao Q."/>
            <person name="Zhang J.-L."/>
        </authorList>
    </citation>
    <scope>NUCLEOTIDE SEQUENCE [LARGE SCALE GENOMIC DNA]</scope>
    <source>
        <strain evidence="3 4">AY-3R</strain>
    </source>
</reference>
<dbReference type="InterPro" id="IPR039567">
    <property type="entry name" value="Gly-zipper"/>
</dbReference>
<keyword evidence="1" id="KW-0732">Signal</keyword>
<accession>A0A4Q2KNJ0</accession>
<sequence length="99" mass="10603">MKSRMLLAPALLASSFTLSACAENYAVEGAGLGAAAGAAAAAITGEDLETYAIAGAAIGGLAGYFKDKNNRCNGWYDRDGRRYLDDDCRDDDRYDDYFR</sequence>
<feature type="signal peptide" evidence="1">
    <location>
        <begin position="1"/>
        <end position="22"/>
    </location>
</feature>
<evidence type="ECO:0000259" key="2">
    <source>
        <dbReference type="Pfam" id="PF13488"/>
    </source>
</evidence>
<evidence type="ECO:0000256" key="1">
    <source>
        <dbReference type="SAM" id="SignalP"/>
    </source>
</evidence>
<dbReference type="Proteomes" id="UP000293623">
    <property type="component" value="Unassembled WGS sequence"/>
</dbReference>
<dbReference type="AlphaFoldDB" id="A0A4Q2KNJ0"/>
<proteinExistence type="predicted"/>
<keyword evidence="4" id="KW-1185">Reference proteome</keyword>
<feature type="domain" description="Glycine zipper" evidence="2">
    <location>
        <begin position="29"/>
        <end position="65"/>
    </location>
</feature>
<dbReference type="PROSITE" id="PS51257">
    <property type="entry name" value="PROKAR_LIPOPROTEIN"/>
    <property type="match status" value="1"/>
</dbReference>
<organism evidence="3 4">
    <name type="scientific">Pelagerythrobacter rhizovicinus</name>
    <dbReference type="NCBI Taxonomy" id="2268576"/>
    <lineage>
        <taxon>Bacteria</taxon>
        <taxon>Pseudomonadati</taxon>
        <taxon>Pseudomonadota</taxon>
        <taxon>Alphaproteobacteria</taxon>
        <taxon>Sphingomonadales</taxon>
        <taxon>Erythrobacteraceae</taxon>
        <taxon>Pelagerythrobacter</taxon>
    </lineage>
</organism>
<name>A0A4Q2KNJ0_9SPHN</name>